<name>A0A1C0YX56_9BACL</name>
<evidence type="ECO:0000256" key="1">
    <source>
        <dbReference type="SAM" id="Phobius"/>
    </source>
</evidence>
<protein>
    <submittedName>
        <fullName evidence="2">Uncharacterized protein</fullName>
    </submittedName>
</protein>
<evidence type="ECO:0000313" key="2">
    <source>
        <dbReference type="EMBL" id="OCS91741.1"/>
    </source>
</evidence>
<keyword evidence="1" id="KW-0472">Membrane</keyword>
<organism evidence="2 3">
    <name type="scientific">Caryophanon latum</name>
    <dbReference type="NCBI Taxonomy" id="33977"/>
    <lineage>
        <taxon>Bacteria</taxon>
        <taxon>Bacillati</taxon>
        <taxon>Bacillota</taxon>
        <taxon>Bacilli</taxon>
        <taxon>Bacillales</taxon>
        <taxon>Caryophanaceae</taxon>
        <taxon>Caryophanon</taxon>
    </lineage>
</organism>
<dbReference type="AlphaFoldDB" id="A0A1C0YX56"/>
<keyword evidence="3" id="KW-1185">Reference proteome</keyword>
<keyword evidence="1" id="KW-1133">Transmembrane helix</keyword>
<evidence type="ECO:0000313" key="3">
    <source>
        <dbReference type="Proteomes" id="UP000093482"/>
    </source>
</evidence>
<dbReference type="EMBL" id="MATO01000023">
    <property type="protein sequence ID" value="OCS91741.1"/>
    <property type="molecule type" value="Genomic_DNA"/>
</dbReference>
<keyword evidence="1" id="KW-0812">Transmembrane</keyword>
<feature type="transmembrane region" description="Helical" evidence="1">
    <location>
        <begin position="64"/>
        <end position="81"/>
    </location>
</feature>
<proteinExistence type="predicted"/>
<dbReference type="RefSeq" id="WP_066463020.1">
    <property type="nucleotide sequence ID" value="NZ_MATO01000023.1"/>
</dbReference>
<reference evidence="2 3" key="1">
    <citation type="submission" date="2016-07" db="EMBL/GenBank/DDBJ databases">
        <title>Caryophanon latum genome sequencing.</title>
        <authorList>
            <person name="Verma A."/>
            <person name="Pal Y."/>
            <person name="Krishnamurthi S."/>
        </authorList>
    </citation>
    <scope>NUCLEOTIDE SEQUENCE [LARGE SCALE GENOMIC DNA]</scope>
    <source>
        <strain evidence="2 3">DSM 14151</strain>
    </source>
</reference>
<gene>
    <name evidence="2" type="ORF">A6K76_01095</name>
</gene>
<sequence>MSSLLVILFSIITVYRVYKRRHLFKQLTKQEWQQYVAGACLAWAVAVAIIFGSASLVDALDVESFRFVIAIISILIALQVAKRIVDRFVPACVKEIWER</sequence>
<accession>A0A1C0YX56</accession>
<comment type="caution">
    <text evidence="2">The sequence shown here is derived from an EMBL/GenBank/DDBJ whole genome shotgun (WGS) entry which is preliminary data.</text>
</comment>
<dbReference type="Proteomes" id="UP000093482">
    <property type="component" value="Unassembled WGS sequence"/>
</dbReference>
<feature type="transmembrane region" description="Helical" evidence="1">
    <location>
        <begin position="32"/>
        <end position="52"/>
    </location>
</feature>